<proteinExistence type="predicted"/>
<gene>
    <name evidence="2" type="ORF">HERILL_LOCUS10583</name>
</gene>
<evidence type="ECO:0000313" key="3">
    <source>
        <dbReference type="Proteomes" id="UP000594454"/>
    </source>
</evidence>
<evidence type="ECO:0000256" key="1">
    <source>
        <dbReference type="SAM" id="MobiDB-lite"/>
    </source>
</evidence>
<keyword evidence="3" id="KW-1185">Reference proteome</keyword>
<dbReference type="Proteomes" id="UP000594454">
    <property type="component" value="Chromosome 4"/>
</dbReference>
<dbReference type="EMBL" id="LR899012">
    <property type="protein sequence ID" value="CAD7087911.1"/>
    <property type="molecule type" value="Genomic_DNA"/>
</dbReference>
<evidence type="ECO:0000313" key="2">
    <source>
        <dbReference type="EMBL" id="CAD7087911.1"/>
    </source>
</evidence>
<name>A0A7R8UWM9_HERIL</name>
<organism evidence="2 3">
    <name type="scientific">Hermetia illucens</name>
    <name type="common">Black soldier fly</name>
    <dbReference type="NCBI Taxonomy" id="343691"/>
    <lineage>
        <taxon>Eukaryota</taxon>
        <taxon>Metazoa</taxon>
        <taxon>Ecdysozoa</taxon>
        <taxon>Arthropoda</taxon>
        <taxon>Hexapoda</taxon>
        <taxon>Insecta</taxon>
        <taxon>Pterygota</taxon>
        <taxon>Neoptera</taxon>
        <taxon>Endopterygota</taxon>
        <taxon>Diptera</taxon>
        <taxon>Brachycera</taxon>
        <taxon>Stratiomyomorpha</taxon>
        <taxon>Stratiomyidae</taxon>
        <taxon>Hermetiinae</taxon>
        <taxon>Hermetia</taxon>
    </lineage>
</organism>
<dbReference type="InParanoid" id="A0A7R8UWM9"/>
<protein>
    <submittedName>
        <fullName evidence="2">Uncharacterized protein</fullName>
    </submittedName>
</protein>
<feature type="compositionally biased region" description="Low complexity" evidence="1">
    <location>
        <begin position="52"/>
        <end position="70"/>
    </location>
</feature>
<dbReference type="OrthoDB" id="6621371at2759"/>
<reference evidence="2 3" key="1">
    <citation type="submission" date="2020-11" db="EMBL/GenBank/DDBJ databases">
        <authorList>
            <person name="Wallbank WR R."/>
            <person name="Pardo Diaz C."/>
            <person name="Kozak K."/>
            <person name="Martin S."/>
            <person name="Jiggins C."/>
            <person name="Moest M."/>
            <person name="Warren A I."/>
            <person name="Generalovic N T."/>
            <person name="Byers J.R.P. K."/>
            <person name="Montejo-Kovacevich G."/>
            <person name="Yen C E."/>
        </authorList>
    </citation>
    <scope>NUCLEOTIDE SEQUENCE [LARGE SCALE GENOMIC DNA]</scope>
</reference>
<dbReference type="AlphaFoldDB" id="A0A7R8UWM9"/>
<accession>A0A7R8UWM9</accession>
<sequence>MEAISWYANIINKDSAMSDSQKRRRFHPLRNLRRIFRRRTLSGADTLGRTVSSTPSSPLSQASQTSLTSSQSTASPATVIASVPAHSVPCFSREGNYVSPVDVITMSSAAAATTGAVFSPSQPHPISLTGNRDTGTCGLTAVAPNHFKITPSASGGFFVKNASGESAFGRGREPMSTTLTSTQDMDENRDIMDYQRSLSEGRLVDSDYSRDTLSQSRDSVFSESATASSLSLGLKVNINFITPLTEKGI</sequence>
<feature type="region of interest" description="Disordered" evidence="1">
    <location>
        <begin position="46"/>
        <end position="70"/>
    </location>
</feature>